<dbReference type="GO" id="GO:0005672">
    <property type="term" value="C:transcription factor TFIIA complex"/>
    <property type="evidence" value="ECO:0007669"/>
    <property type="project" value="InterPro"/>
</dbReference>
<accession>A0A0D6R524</accession>
<comment type="similarity">
    <text evidence="2">Belongs to the TFIIA subunit 1 family.</text>
</comment>
<protein>
    <submittedName>
        <fullName evidence="6">Uncharacterized protein</fullName>
    </submittedName>
</protein>
<reference evidence="6" key="1">
    <citation type="submission" date="2015-03" db="EMBL/GenBank/DDBJ databases">
        <title>A transcriptome of Araucaria cunninghamii, an australian fine timber species.</title>
        <authorList>
            <person name="Jing Yi C.J.Y."/>
            <person name="Yin San L.Y.S."/>
            <person name="Abdul Karim S.S."/>
            <person name="Wan Azmi N.N."/>
            <person name="Hercus R.R."/>
            <person name="Croft L.L."/>
        </authorList>
    </citation>
    <scope>NUCLEOTIDE SEQUENCE</scope>
    <source>
        <strain evidence="6">MI0301</strain>
        <tissue evidence="6">Leaf</tissue>
    </source>
</reference>
<dbReference type="InterPro" id="IPR009088">
    <property type="entry name" value="TFIIA_b-brl"/>
</dbReference>
<dbReference type="Pfam" id="PF03153">
    <property type="entry name" value="TFIIA"/>
    <property type="match status" value="2"/>
</dbReference>
<evidence type="ECO:0000256" key="2">
    <source>
        <dbReference type="ARBA" id="ARBA00010059"/>
    </source>
</evidence>
<proteinExistence type="inferred from homology"/>
<dbReference type="FunFam" id="2.30.18.10:FF:000005">
    <property type="entry name" value="transcription initiation factor IIA large subunit"/>
    <property type="match status" value="1"/>
</dbReference>
<evidence type="ECO:0000256" key="5">
    <source>
        <dbReference type="SAM" id="MobiDB-lite"/>
    </source>
</evidence>
<sequence length="378" mass="41992">MSTSVVYASVLDDVVKKLRDQFRSDGLDDSVLNELQELWELKMMQSGSVLERPANPLPRGANVPTPVHDLNVPYEATEEYETPTAEMLFPPTPLETPIQTPFPGVTEPVMYQYMPQGPSDFAMPDSGMGGDIKMGRPAPYMQQPSSWMNQRPLGVDVNIAYEEGADQDDAGITQPPMTKDFFTLSTGKRKREDFPSNYLPGGYIPQQDGAADFALEFVQEREVPCEASQSNKTVRTTKDGSSVQRRNEADEVIASIIKAKHNPVKIPQLDGVDENSNDVDANEDDNAPTEQDPLSDALKDVKAEANDDDEPPLNEDDDDEVDDIDQGGEEPNTSHLVLAQFEKVTRTKSRWKCTLKDGIMNLNNKEILFAKANGEFEF</sequence>
<evidence type="ECO:0000256" key="4">
    <source>
        <dbReference type="ARBA" id="ARBA00023242"/>
    </source>
</evidence>
<dbReference type="SMART" id="SM01371">
    <property type="entry name" value="TFIIA"/>
    <property type="match status" value="1"/>
</dbReference>
<dbReference type="SUPFAM" id="SSF50784">
    <property type="entry name" value="Transcription factor IIA (TFIIA), beta-barrel domain"/>
    <property type="match status" value="1"/>
</dbReference>
<dbReference type="PANTHER" id="PTHR12694:SF8">
    <property type="entry name" value="TRANSCRIPTION INITIATION FACTOR IIA SUBUNIT 1"/>
    <property type="match status" value="1"/>
</dbReference>
<dbReference type="SUPFAM" id="SSF47396">
    <property type="entry name" value="Transcription factor IIA (TFIIA), alpha-helical domain"/>
    <property type="match status" value="1"/>
</dbReference>
<dbReference type="InterPro" id="IPR004855">
    <property type="entry name" value="TFIIA_asu/bsu"/>
</dbReference>
<organism evidence="6">
    <name type="scientific">Araucaria cunninghamii</name>
    <name type="common">Hoop pine</name>
    <name type="synonym">Moreton Bay pine</name>
    <dbReference type="NCBI Taxonomy" id="56994"/>
    <lineage>
        <taxon>Eukaryota</taxon>
        <taxon>Viridiplantae</taxon>
        <taxon>Streptophyta</taxon>
        <taxon>Embryophyta</taxon>
        <taxon>Tracheophyta</taxon>
        <taxon>Spermatophyta</taxon>
        <taxon>Pinopsida</taxon>
        <taxon>Pinidae</taxon>
        <taxon>Conifers II</taxon>
        <taxon>Araucariales</taxon>
        <taxon>Araucariaceae</taxon>
        <taxon>Araucaria</taxon>
    </lineage>
</organism>
<evidence type="ECO:0000256" key="3">
    <source>
        <dbReference type="ARBA" id="ARBA00023163"/>
    </source>
</evidence>
<keyword evidence="4" id="KW-0539">Nucleus</keyword>
<feature type="compositionally biased region" description="Acidic residues" evidence="5">
    <location>
        <begin position="306"/>
        <end position="328"/>
    </location>
</feature>
<comment type="subcellular location">
    <subcellularLocation>
        <location evidence="1">Nucleus</location>
    </subcellularLocation>
</comment>
<dbReference type="Gene3D" id="2.30.18.10">
    <property type="entry name" value="Transcription factor IIA (TFIIA), beta-barrel domain"/>
    <property type="match status" value="1"/>
</dbReference>
<dbReference type="CDD" id="cd07976">
    <property type="entry name" value="TFIIA_alpha_beta_like"/>
    <property type="match status" value="1"/>
</dbReference>
<feature type="region of interest" description="Disordered" evidence="5">
    <location>
        <begin position="265"/>
        <end position="335"/>
    </location>
</feature>
<dbReference type="Gene3D" id="1.10.287.100">
    <property type="match status" value="1"/>
</dbReference>
<feature type="compositionally biased region" description="Polar residues" evidence="5">
    <location>
        <begin position="227"/>
        <end position="244"/>
    </location>
</feature>
<feature type="compositionally biased region" description="Acidic residues" evidence="5">
    <location>
        <begin position="271"/>
        <end position="287"/>
    </location>
</feature>
<name>A0A0D6R524_ARACU</name>
<dbReference type="GO" id="GO:0006367">
    <property type="term" value="P:transcription initiation at RNA polymerase II promoter"/>
    <property type="evidence" value="ECO:0007669"/>
    <property type="project" value="InterPro"/>
</dbReference>
<evidence type="ECO:0000313" key="6">
    <source>
        <dbReference type="EMBL" id="JAG97816.1"/>
    </source>
</evidence>
<evidence type="ECO:0000256" key="1">
    <source>
        <dbReference type="ARBA" id="ARBA00004123"/>
    </source>
</evidence>
<feature type="region of interest" description="Disordered" evidence="5">
    <location>
        <begin position="223"/>
        <end position="247"/>
    </location>
</feature>
<keyword evidence="3" id="KW-0804">Transcription</keyword>
<dbReference type="PANTHER" id="PTHR12694">
    <property type="entry name" value="TRANSCRIPTION INITIATION FACTOR IIA SUBUNIT 1"/>
    <property type="match status" value="1"/>
</dbReference>
<dbReference type="AlphaFoldDB" id="A0A0D6R524"/>
<dbReference type="EMBL" id="GCKF01031222">
    <property type="protein sequence ID" value="JAG97816.1"/>
    <property type="molecule type" value="Transcribed_RNA"/>
</dbReference>